<organism evidence="2 3">
    <name type="scientific">Talaromyces islandicus</name>
    <name type="common">Penicillium islandicum</name>
    <dbReference type="NCBI Taxonomy" id="28573"/>
    <lineage>
        <taxon>Eukaryota</taxon>
        <taxon>Fungi</taxon>
        <taxon>Dikarya</taxon>
        <taxon>Ascomycota</taxon>
        <taxon>Pezizomycotina</taxon>
        <taxon>Eurotiomycetes</taxon>
        <taxon>Eurotiomycetidae</taxon>
        <taxon>Eurotiales</taxon>
        <taxon>Trichocomaceae</taxon>
        <taxon>Talaromyces</taxon>
        <taxon>Talaromyces sect. Islandici</taxon>
    </lineage>
</organism>
<feature type="domain" description="Aminoglycoside phosphotransferase" evidence="1">
    <location>
        <begin position="128"/>
        <end position="175"/>
    </location>
</feature>
<dbReference type="Gene3D" id="3.90.1200.10">
    <property type="match status" value="1"/>
</dbReference>
<dbReference type="AlphaFoldDB" id="A0A0U1LIK1"/>
<evidence type="ECO:0000313" key="2">
    <source>
        <dbReference type="EMBL" id="CRG82844.1"/>
    </source>
</evidence>
<dbReference type="OrthoDB" id="8300194at2759"/>
<gene>
    <name evidence="2" type="ORF">PISL3812_00190</name>
</gene>
<keyword evidence="3" id="KW-1185">Reference proteome</keyword>
<dbReference type="PANTHER" id="PTHR21310:SF58">
    <property type="entry name" value="AMINOGLYCOSIDE PHOSPHOTRANSFERASE DOMAIN-CONTAINING PROTEIN"/>
    <property type="match status" value="1"/>
</dbReference>
<dbReference type="InterPro" id="IPR051678">
    <property type="entry name" value="AGP_Transferase"/>
</dbReference>
<dbReference type="OMA" id="PRNILME"/>
<accession>A0A0U1LIK1</accession>
<dbReference type="InterPro" id="IPR011009">
    <property type="entry name" value="Kinase-like_dom_sf"/>
</dbReference>
<dbReference type="EMBL" id="CVMT01000001">
    <property type="protein sequence ID" value="CRG82844.1"/>
    <property type="molecule type" value="Genomic_DNA"/>
</dbReference>
<proteinExistence type="predicted"/>
<dbReference type="Pfam" id="PF01636">
    <property type="entry name" value="APH"/>
    <property type="match status" value="1"/>
</dbReference>
<evidence type="ECO:0000313" key="3">
    <source>
        <dbReference type="Proteomes" id="UP000054383"/>
    </source>
</evidence>
<dbReference type="InterPro" id="IPR002575">
    <property type="entry name" value="Aminoglycoside_PTrfase"/>
</dbReference>
<dbReference type="CDD" id="cd05120">
    <property type="entry name" value="APH_ChoK_like"/>
    <property type="match status" value="1"/>
</dbReference>
<dbReference type="PANTHER" id="PTHR21310">
    <property type="entry name" value="AMINOGLYCOSIDE PHOSPHOTRANSFERASE-RELATED-RELATED"/>
    <property type="match status" value="1"/>
</dbReference>
<protein>
    <recommendedName>
        <fullName evidence="1">Aminoglycoside phosphotransferase domain-containing protein</fullName>
    </recommendedName>
</protein>
<dbReference type="STRING" id="28573.A0A0U1LIK1"/>
<name>A0A0U1LIK1_TALIS</name>
<dbReference type="SUPFAM" id="SSF56112">
    <property type="entry name" value="Protein kinase-like (PK-like)"/>
    <property type="match status" value="1"/>
</dbReference>
<dbReference type="Proteomes" id="UP000054383">
    <property type="component" value="Unassembled WGS sequence"/>
</dbReference>
<sequence length="179" mass="20314">MSTSKNQEATQEGTVLHSLFGRTVVRVDNNLIKSDRLRSHEAQTHRFIAENTTIPVPKVYDICPEDGQVVAIVMNYIPGDHIGAVERGKAIIGRIASIEGDKFDSEQEVNEFILGDIVKAAPDILRHYAKFVFMDNHDIVFTHSDFTPRNILVDGGRVTSIIDWDYASWYPEHWEYIQA</sequence>
<evidence type="ECO:0000259" key="1">
    <source>
        <dbReference type="Pfam" id="PF01636"/>
    </source>
</evidence>
<reference evidence="2 3" key="1">
    <citation type="submission" date="2015-04" db="EMBL/GenBank/DDBJ databases">
        <authorList>
            <person name="Syromyatnikov M.Y."/>
            <person name="Popov V.N."/>
        </authorList>
    </citation>
    <scope>NUCLEOTIDE SEQUENCE [LARGE SCALE GENOMIC DNA]</scope>
    <source>
        <strain evidence="2">WF-38-12</strain>
    </source>
</reference>